<dbReference type="SUPFAM" id="SSF56801">
    <property type="entry name" value="Acetyl-CoA synthetase-like"/>
    <property type="match status" value="1"/>
</dbReference>
<evidence type="ECO:0000313" key="5">
    <source>
        <dbReference type="EMBL" id="NBI29823.1"/>
    </source>
</evidence>
<dbReference type="PANTHER" id="PTHR43201">
    <property type="entry name" value="ACYL-COA SYNTHETASE"/>
    <property type="match status" value="1"/>
</dbReference>
<dbReference type="Gene3D" id="3.40.50.12780">
    <property type="entry name" value="N-terminal domain of ligase-like"/>
    <property type="match status" value="1"/>
</dbReference>
<evidence type="ECO:0000256" key="1">
    <source>
        <dbReference type="ARBA" id="ARBA00006432"/>
    </source>
</evidence>
<dbReference type="EMBL" id="SIJB01000028">
    <property type="protein sequence ID" value="NBI29823.1"/>
    <property type="molecule type" value="Genomic_DNA"/>
</dbReference>
<dbReference type="Proteomes" id="UP000448943">
    <property type="component" value="Unassembled WGS sequence"/>
</dbReference>
<evidence type="ECO:0000259" key="3">
    <source>
        <dbReference type="Pfam" id="PF00501"/>
    </source>
</evidence>
<dbReference type="InterPro" id="IPR000873">
    <property type="entry name" value="AMP-dep_synth/lig_dom"/>
</dbReference>
<dbReference type="InterPro" id="IPR042099">
    <property type="entry name" value="ANL_N_sf"/>
</dbReference>
<gene>
    <name evidence="5" type="ORF">ERL59_12730</name>
</gene>
<keyword evidence="2 5" id="KW-0436">Ligase</keyword>
<feature type="domain" description="AMP-binding enzyme C-terminal" evidence="4">
    <location>
        <begin position="372"/>
        <end position="446"/>
    </location>
</feature>
<evidence type="ECO:0000259" key="4">
    <source>
        <dbReference type="Pfam" id="PF13193"/>
    </source>
</evidence>
<reference evidence="5 6" key="1">
    <citation type="submission" date="2019-01" db="EMBL/GenBank/DDBJ databases">
        <title>Chengkuizengella sp. nov., isolated from deep-sea sediment of East Pacific Ocean.</title>
        <authorList>
            <person name="Yang J."/>
            <person name="Lai Q."/>
            <person name="Shao Z."/>
        </authorList>
    </citation>
    <scope>NUCLEOTIDE SEQUENCE [LARGE SCALE GENOMIC DNA]</scope>
    <source>
        <strain evidence="5 6">YPA3-1-1</strain>
    </source>
</reference>
<proteinExistence type="inferred from homology"/>
<dbReference type="Pfam" id="PF00501">
    <property type="entry name" value="AMP-binding"/>
    <property type="match status" value="1"/>
</dbReference>
<name>A0A6N9Q4Y2_9BACL</name>
<comment type="similarity">
    <text evidence="1">Belongs to the ATP-dependent AMP-binding enzyme family.</text>
</comment>
<evidence type="ECO:0000256" key="2">
    <source>
        <dbReference type="ARBA" id="ARBA00022598"/>
    </source>
</evidence>
<dbReference type="InterPro" id="IPR025110">
    <property type="entry name" value="AMP-bd_C"/>
</dbReference>
<dbReference type="InterPro" id="IPR045851">
    <property type="entry name" value="AMP-bd_C_sf"/>
</dbReference>
<comment type="caution">
    <text evidence="5">The sequence shown here is derived from an EMBL/GenBank/DDBJ whole genome shotgun (WGS) entry which is preliminary data.</text>
</comment>
<accession>A0A6N9Q4Y2</accession>
<dbReference type="AlphaFoldDB" id="A0A6N9Q4Y2"/>
<feature type="domain" description="AMP-dependent synthetase/ligase" evidence="3">
    <location>
        <begin position="118"/>
        <end position="321"/>
    </location>
</feature>
<dbReference type="GO" id="GO:0006631">
    <property type="term" value="P:fatty acid metabolic process"/>
    <property type="evidence" value="ECO:0007669"/>
    <property type="project" value="TreeGrafter"/>
</dbReference>
<organism evidence="5 6">
    <name type="scientific">Chengkuizengella marina</name>
    <dbReference type="NCBI Taxonomy" id="2507566"/>
    <lineage>
        <taxon>Bacteria</taxon>
        <taxon>Bacillati</taxon>
        <taxon>Bacillota</taxon>
        <taxon>Bacilli</taxon>
        <taxon>Bacillales</taxon>
        <taxon>Paenibacillaceae</taxon>
        <taxon>Chengkuizengella</taxon>
    </lineage>
</organism>
<sequence>MMNDMKTMVDNFVNSIFVHCKTCLWSINPKVTYKELENVVENNINIIKQNKIHHDTLIILDTNLGWRLVPILLAFFKCRITVLPFDFKELPEEYASYTLISQGHVDEHGCLSNVEVSNKGQSLNDIALILCTSGSLGKAKAVKLTYDNIMYNVIANAKVINQLDSERFYISRPLYHASAIVAEVFTGLILNKSMYFRQKNFTPSSFLQDVKKKELDTLFSTPTIMYQLTKVKKTEKLPVKNIVLSGEIPKYKQIEEISNYFDQSQIINAYGLTEASPRVCINLNVSKENYNNVGKPLENIQLKIKEDELYIQGPNIMNGYWNNEDKTNEVKHEGWLRTKDIAIQEKDGSITIMGRKDDLLIRAGVNLHAHTLEEIINSSSSIKQSFVYGVNSNKLGQEIVCLLVAKSVDFKVIDLFQYLKSRSVPQRFWPDRVKLVKEIPKNKIGKRKRLVWWCQD</sequence>
<dbReference type="Gene3D" id="3.30.300.30">
    <property type="match status" value="1"/>
</dbReference>
<evidence type="ECO:0000313" key="6">
    <source>
        <dbReference type="Proteomes" id="UP000448943"/>
    </source>
</evidence>
<keyword evidence="6" id="KW-1185">Reference proteome</keyword>
<protein>
    <submittedName>
        <fullName evidence="5">Long-chain fatty acid--CoA ligase</fullName>
    </submittedName>
</protein>
<dbReference type="CDD" id="cd04433">
    <property type="entry name" value="AFD_class_I"/>
    <property type="match status" value="1"/>
</dbReference>
<dbReference type="GO" id="GO:0031956">
    <property type="term" value="F:medium-chain fatty acid-CoA ligase activity"/>
    <property type="evidence" value="ECO:0007669"/>
    <property type="project" value="TreeGrafter"/>
</dbReference>
<dbReference type="Pfam" id="PF13193">
    <property type="entry name" value="AMP-binding_C"/>
    <property type="match status" value="1"/>
</dbReference>
<dbReference type="PANTHER" id="PTHR43201:SF5">
    <property type="entry name" value="MEDIUM-CHAIN ACYL-COA LIGASE ACSF2, MITOCHONDRIAL"/>
    <property type="match status" value="1"/>
</dbReference>